<dbReference type="KEGG" id="vg:26373947"/>
<sequence length="124" mass="14647">MIVMLFVKIIPVLYINHDFVEFICRVEMENNNIIYKITCHGEAINDSELLHQLDIRDFVYKIVKLHDAAIIDKHYVCCMVLGDKKEELTKFAVDSLHVFKNVYENFVMFIIDNDVKGVDFIRFD</sequence>
<dbReference type="RefSeq" id="YP_009182278.1">
    <property type="nucleotide sequence ID" value="NC_028491.1"/>
</dbReference>
<evidence type="ECO:0000313" key="1">
    <source>
        <dbReference type="EMBL" id="AKN80740.1"/>
    </source>
</evidence>
<keyword evidence="2" id="KW-1185">Reference proteome</keyword>
<proteinExistence type="predicted"/>
<reference evidence="1 2" key="1">
    <citation type="journal article" date="2015" name="J. Virol.">
        <title>A betabaculovirus-encoded gp64 homolog is a functional envelope fusion protein.</title>
        <authorList>
            <person name="Ardisson-Araujo D.M."/>
            <person name="Melo F.L."/>
            <person name="Clem R.J."/>
            <person name="Wolff J.L."/>
            <person name="Ribeiro B.M."/>
        </authorList>
    </citation>
    <scope>NUCLEOTIDE SEQUENCE [LARGE SCALE GENOMIC DNA]</scope>
    <source>
        <strain evidence="1 2">Parana-2009</strain>
    </source>
</reference>
<dbReference type="GeneID" id="26373947"/>
<protein>
    <submittedName>
        <fullName evidence="1">Uncharacterized protein</fullName>
    </submittedName>
</protein>
<accession>A0A0R7EYS4</accession>
<name>A0A0R7EYS4_9BBAC</name>
<organism evidence="1 2">
    <name type="scientific">Diatraea saccharalis granulovirus</name>
    <dbReference type="NCBI Taxonomy" id="1675862"/>
    <lineage>
        <taxon>Viruses</taxon>
        <taxon>Viruses incertae sedis</taxon>
        <taxon>Naldaviricetes</taxon>
        <taxon>Lefavirales</taxon>
        <taxon>Baculoviridae</taxon>
        <taxon>Betabaculovirus</taxon>
        <taxon>Betabaculovirus disaccharalis</taxon>
    </lineage>
</organism>
<dbReference type="EMBL" id="KP296186">
    <property type="protein sequence ID" value="AKN80740.1"/>
    <property type="molecule type" value="Genomic_DNA"/>
</dbReference>
<gene>
    <name evidence="1" type="primary">ORF-80</name>
</gene>
<evidence type="ECO:0000313" key="2">
    <source>
        <dbReference type="Proteomes" id="UP000203433"/>
    </source>
</evidence>
<dbReference type="Proteomes" id="UP000203433">
    <property type="component" value="Segment"/>
</dbReference>